<reference evidence="3 4" key="1">
    <citation type="submission" date="2017-11" db="EMBL/GenBank/DDBJ databases">
        <title>De-novo sequencing of pomegranate (Punica granatum L.) genome.</title>
        <authorList>
            <person name="Akparov Z."/>
            <person name="Amiraslanov A."/>
            <person name="Hajiyeva S."/>
            <person name="Abbasov M."/>
            <person name="Kaur K."/>
            <person name="Hamwieh A."/>
            <person name="Solovyev V."/>
            <person name="Salamov A."/>
            <person name="Braich B."/>
            <person name="Kosarev P."/>
            <person name="Mahmoud A."/>
            <person name="Hajiyev E."/>
            <person name="Babayeva S."/>
            <person name="Izzatullayeva V."/>
            <person name="Mammadov A."/>
            <person name="Mammadov A."/>
            <person name="Sharifova S."/>
            <person name="Ojaghi J."/>
            <person name="Eynullazada K."/>
            <person name="Bayramov B."/>
            <person name="Abdulazimova A."/>
            <person name="Shahmuradov I."/>
        </authorList>
    </citation>
    <scope>NUCLEOTIDE SEQUENCE [LARGE SCALE GENOMIC DNA]</scope>
    <source>
        <strain evidence="4">cv. AG2017</strain>
        <tissue evidence="3">Leaf</tissue>
    </source>
</reference>
<sequence length="268" mass="29388">MELTMSGSSDMTLGDCPSSSHHVRLLEGIALLLSGWHGLQLAIENQWGGADSVQKYHQLIVDIFSWFSSRSKASLCVEELENVLHESMLLSFNTEIEDGSIEEIWILCVERLSRLIHDVVNASSWVPIRAGRGGPPISHLMFVNDLLLFAEASTRQMAVMGGILDHFCAALGPKGKYSRRFTEGSQLCSISSDSWLWKALVKITSVGAWSPRAAFRFVQPITCSLEINGMTPPLFGSLYGIGRVLDGSVTFFGYSSVVVAELWGAFIG</sequence>
<dbReference type="InterPro" id="IPR019398">
    <property type="entry name" value="Pre-rRNA_process_TSR2"/>
</dbReference>
<keyword evidence="4" id="KW-1185">Reference proteome</keyword>
<protein>
    <recommendedName>
        <fullName evidence="5">Pre-rRNA-processing protein TSR2 homolog</fullName>
    </recommendedName>
</protein>
<dbReference type="PANTHER" id="PTHR21250">
    <property type="entry name" value="PRE-RRNA-PROCESSING PROTEIN TSR2 HOMOLOG"/>
    <property type="match status" value="1"/>
</dbReference>
<comment type="similarity">
    <text evidence="1">Belongs to the TSR2 family.</text>
</comment>
<dbReference type="STRING" id="22663.A0A2I0KNX2"/>
<accession>A0A2I0KNX2</accession>
<dbReference type="Proteomes" id="UP000233551">
    <property type="component" value="Unassembled WGS sequence"/>
</dbReference>
<dbReference type="Pfam" id="PF10273">
    <property type="entry name" value="WGG"/>
    <property type="match status" value="1"/>
</dbReference>
<organism evidence="3 4">
    <name type="scientific">Punica granatum</name>
    <name type="common">Pomegranate</name>
    <dbReference type="NCBI Taxonomy" id="22663"/>
    <lineage>
        <taxon>Eukaryota</taxon>
        <taxon>Viridiplantae</taxon>
        <taxon>Streptophyta</taxon>
        <taxon>Embryophyta</taxon>
        <taxon>Tracheophyta</taxon>
        <taxon>Spermatophyta</taxon>
        <taxon>Magnoliopsida</taxon>
        <taxon>eudicotyledons</taxon>
        <taxon>Gunneridae</taxon>
        <taxon>Pentapetalae</taxon>
        <taxon>rosids</taxon>
        <taxon>malvids</taxon>
        <taxon>Myrtales</taxon>
        <taxon>Lythraceae</taxon>
        <taxon>Punica</taxon>
    </lineage>
</organism>
<name>A0A2I0KNX2_PUNGR</name>
<dbReference type="AlphaFoldDB" id="A0A2I0KNX2"/>
<comment type="caution">
    <text evidence="3">The sequence shown here is derived from an EMBL/GenBank/DDBJ whole genome shotgun (WGS) entry which is preliminary data.</text>
</comment>
<gene>
    <name evidence="3" type="ORF">CRG98_009434</name>
</gene>
<evidence type="ECO:0000256" key="1">
    <source>
        <dbReference type="ARBA" id="ARBA00006524"/>
    </source>
</evidence>
<evidence type="ECO:0008006" key="5">
    <source>
        <dbReference type="Google" id="ProtNLM"/>
    </source>
</evidence>
<evidence type="ECO:0000313" key="4">
    <source>
        <dbReference type="Proteomes" id="UP000233551"/>
    </source>
</evidence>
<dbReference type="EMBL" id="PGOL01000468">
    <property type="protein sequence ID" value="PKI70184.1"/>
    <property type="molecule type" value="Genomic_DNA"/>
</dbReference>
<evidence type="ECO:0000313" key="3">
    <source>
        <dbReference type="EMBL" id="PKI70184.1"/>
    </source>
</evidence>
<keyword evidence="2" id="KW-0698">rRNA processing</keyword>
<dbReference type="GO" id="GO:0006364">
    <property type="term" value="P:rRNA processing"/>
    <property type="evidence" value="ECO:0007669"/>
    <property type="project" value="UniProtKB-KW"/>
</dbReference>
<proteinExistence type="inferred from homology"/>
<evidence type="ECO:0000256" key="2">
    <source>
        <dbReference type="ARBA" id="ARBA00022552"/>
    </source>
</evidence>